<comment type="caution">
    <text evidence="7">The sequence shown here is derived from an EMBL/GenBank/DDBJ whole genome shotgun (WGS) entry which is preliminary data.</text>
</comment>
<evidence type="ECO:0000256" key="2">
    <source>
        <dbReference type="ARBA" id="ARBA00022692"/>
    </source>
</evidence>
<feature type="transmembrane region" description="Helical" evidence="5">
    <location>
        <begin position="151"/>
        <end position="170"/>
    </location>
</feature>
<dbReference type="GO" id="GO:0016020">
    <property type="term" value="C:membrane"/>
    <property type="evidence" value="ECO:0007669"/>
    <property type="project" value="UniProtKB-SubCell"/>
</dbReference>
<keyword evidence="8" id="KW-1185">Reference proteome</keyword>
<organism evidence="7 8">
    <name type="scientific">Mytilus edulis</name>
    <name type="common">Blue mussel</name>
    <dbReference type="NCBI Taxonomy" id="6550"/>
    <lineage>
        <taxon>Eukaryota</taxon>
        <taxon>Metazoa</taxon>
        <taxon>Spiralia</taxon>
        <taxon>Lophotrochozoa</taxon>
        <taxon>Mollusca</taxon>
        <taxon>Bivalvia</taxon>
        <taxon>Autobranchia</taxon>
        <taxon>Pteriomorphia</taxon>
        <taxon>Mytilida</taxon>
        <taxon>Mytiloidea</taxon>
        <taxon>Mytilidae</taxon>
        <taxon>Mytilinae</taxon>
        <taxon>Mytilus</taxon>
    </lineage>
</organism>
<keyword evidence="2 5" id="KW-0812">Transmembrane</keyword>
<feature type="transmembrane region" description="Helical" evidence="5">
    <location>
        <begin position="101"/>
        <end position="119"/>
    </location>
</feature>
<dbReference type="InterPro" id="IPR011701">
    <property type="entry name" value="MFS"/>
</dbReference>
<dbReference type="Gene3D" id="1.20.1250.20">
    <property type="entry name" value="MFS general substrate transporter like domains"/>
    <property type="match status" value="1"/>
</dbReference>
<dbReference type="GO" id="GO:0006820">
    <property type="term" value="P:monoatomic anion transport"/>
    <property type="evidence" value="ECO:0007669"/>
    <property type="project" value="TreeGrafter"/>
</dbReference>
<feature type="transmembrane region" description="Helical" evidence="5">
    <location>
        <begin position="128"/>
        <end position="145"/>
    </location>
</feature>
<dbReference type="InterPro" id="IPR036259">
    <property type="entry name" value="MFS_trans_sf"/>
</dbReference>
<evidence type="ECO:0000256" key="1">
    <source>
        <dbReference type="ARBA" id="ARBA00004141"/>
    </source>
</evidence>
<dbReference type="InterPro" id="IPR020846">
    <property type="entry name" value="MFS_dom"/>
</dbReference>
<dbReference type="Pfam" id="PF07690">
    <property type="entry name" value="MFS_1"/>
    <property type="match status" value="1"/>
</dbReference>
<gene>
    <name evidence="7" type="ORF">MEDL_4935</name>
</gene>
<dbReference type="AlphaFoldDB" id="A0A8S3Q5I1"/>
<dbReference type="PANTHER" id="PTHR11662:SF399">
    <property type="entry name" value="FI19708P1-RELATED"/>
    <property type="match status" value="1"/>
</dbReference>
<dbReference type="PANTHER" id="PTHR11662">
    <property type="entry name" value="SOLUTE CARRIER FAMILY 17"/>
    <property type="match status" value="1"/>
</dbReference>
<dbReference type="EMBL" id="CAJPWZ010000295">
    <property type="protein sequence ID" value="CAG2189481.1"/>
    <property type="molecule type" value="Genomic_DNA"/>
</dbReference>
<evidence type="ECO:0000313" key="7">
    <source>
        <dbReference type="EMBL" id="CAG2189481.1"/>
    </source>
</evidence>
<evidence type="ECO:0000256" key="3">
    <source>
        <dbReference type="ARBA" id="ARBA00022989"/>
    </source>
</evidence>
<dbReference type="Proteomes" id="UP000683360">
    <property type="component" value="Unassembled WGS sequence"/>
</dbReference>
<dbReference type="OrthoDB" id="2985014at2759"/>
<name>A0A8S3Q5I1_MYTED</name>
<feature type="transmembrane region" description="Helical" evidence="5">
    <location>
        <begin position="38"/>
        <end position="61"/>
    </location>
</feature>
<feature type="transmembrane region" description="Helical" evidence="5">
    <location>
        <begin position="218"/>
        <end position="237"/>
    </location>
</feature>
<dbReference type="GO" id="GO:0022857">
    <property type="term" value="F:transmembrane transporter activity"/>
    <property type="evidence" value="ECO:0007669"/>
    <property type="project" value="InterPro"/>
</dbReference>
<evidence type="ECO:0000256" key="4">
    <source>
        <dbReference type="ARBA" id="ARBA00023136"/>
    </source>
</evidence>
<keyword evidence="4 5" id="KW-0472">Membrane</keyword>
<protein>
    <submittedName>
        <fullName evidence="7">SLC17A5</fullName>
    </submittedName>
</protein>
<dbReference type="FunFam" id="1.20.1250.20:FF:000423">
    <property type="entry name" value="Putative inorganic phosphate cotransporter-like Protein"/>
    <property type="match status" value="1"/>
</dbReference>
<dbReference type="PROSITE" id="PS50850">
    <property type="entry name" value="MFS"/>
    <property type="match status" value="1"/>
</dbReference>
<evidence type="ECO:0000313" key="8">
    <source>
        <dbReference type="Proteomes" id="UP000683360"/>
    </source>
</evidence>
<proteinExistence type="predicted"/>
<accession>A0A8S3Q5I1</accession>
<feature type="domain" description="Major facilitator superfamily (MFS) profile" evidence="6">
    <location>
        <begin position="32"/>
        <end position="275"/>
    </location>
</feature>
<evidence type="ECO:0000256" key="5">
    <source>
        <dbReference type="SAM" id="Phobius"/>
    </source>
</evidence>
<comment type="subcellular location">
    <subcellularLocation>
        <location evidence="1">Membrane</location>
        <topology evidence="1">Multi-pass membrane protein</topology>
    </subcellularLocation>
</comment>
<dbReference type="SUPFAM" id="SSF103473">
    <property type="entry name" value="MFS general substrate transporter"/>
    <property type="match status" value="1"/>
</dbReference>
<evidence type="ECO:0000259" key="6">
    <source>
        <dbReference type="PROSITE" id="PS50850"/>
    </source>
</evidence>
<keyword evidence="3 5" id="KW-1133">Transmembrane helix</keyword>
<dbReference type="InterPro" id="IPR050382">
    <property type="entry name" value="MFS_Na/Anion_cotransporter"/>
</dbReference>
<feature type="transmembrane region" description="Helical" evidence="5">
    <location>
        <begin position="190"/>
        <end position="212"/>
    </location>
</feature>
<reference evidence="7" key="1">
    <citation type="submission" date="2021-03" db="EMBL/GenBank/DDBJ databases">
        <authorList>
            <person name="Bekaert M."/>
        </authorList>
    </citation>
    <scope>NUCLEOTIDE SEQUENCE</scope>
</reference>
<sequence>MEKEEKTSSPFIESSEIKERENVPCCCSQRWILAYTAFFGFLLVYALRVNISVGIVCMVRINDTSVSSSQNNTDLTCVLETTKREYDRAEFDWDKNLRSTILASFFYGYIVTQIPAGWFSDKFGGKRVFGVSMAISGLATVLLPVCARTSVILVYVMRVIVGLGYCILALQSMLRWAPPLESSKLVSVGYMGTMFGTTITFATSGVLCQYGFDNGWGSIFYLTGGLTFIWVIAWFLLTADTPAEHPRITEAEKNYSSHPLNMTHTYGLGRLHGRK</sequence>